<evidence type="ECO:0000256" key="3">
    <source>
        <dbReference type="PIRSR" id="PIRSR000390-1"/>
    </source>
</evidence>
<dbReference type="PANTHER" id="PTHR30244">
    <property type="entry name" value="TRANSAMINASE"/>
    <property type="match status" value="1"/>
</dbReference>
<evidence type="ECO:0000256" key="4">
    <source>
        <dbReference type="PIRSR" id="PIRSR000390-2"/>
    </source>
</evidence>
<feature type="modified residue" description="N6-(pyridoxal phosphate)lysine" evidence="4">
    <location>
        <position position="194"/>
    </location>
</feature>
<keyword evidence="7" id="KW-1185">Reference proteome</keyword>
<comment type="similarity">
    <text evidence="2 5">Belongs to the DegT/DnrJ/EryC1 family.</text>
</comment>
<protein>
    <recommendedName>
        <fullName evidence="8">dTDP-4-amino-4,6-dideoxygalactose transaminase</fullName>
    </recommendedName>
</protein>
<evidence type="ECO:0000313" key="6">
    <source>
        <dbReference type="EMBL" id="QCK16499.1"/>
    </source>
</evidence>
<reference evidence="6 7" key="1">
    <citation type="submission" date="2018-04" db="EMBL/GenBank/DDBJ databases">
        <title>Complete genome uncultured novel isolate.</title>
        <authorList>
            <person name="Merlino G."/>
        </authorList>
    </citation>
    <scope>NUCLEOTIDE SEQUENCE [LARGE SCALE GENOMIC DNA]</scope>
    <source>
        <strain evidence="7">R1DC9</strain>
    </source>
</reference>
<dbReference type="Pfam" id="PF01041">
    <property type="entry name" value="DegT_DnrJ_EryC1"/>
    <property type="match status" value="1"/>
</dbReference>
<evidence type="ECO:0000256" key="5">
    <source>
        <dbReference type="RuleBase" id="RU004508"/>
    </source>
</evidence>
<dbReference type="Gene3D" id="3.40.640.10">
    <property type="entry name" value="Type I PLP-dependent aspartate aminotransferase-like (Major domain)"/>
    <property type="match status" value="1"/>
</dbReference>
<dbReference type="EMBL" id="CP028923">
    <property type="protein sequence ID" value="QCK16499.1"/>
    <property type="molecule type" value="Genomic_DNA"/>
</dbReference>
<organism evidence="6 7">
    <name type="scientific">Mangrovivirga cuniculi</name>
    <dbReference type="NCBI Taxonomy" id="2715131"/>
    <lineage>
        <taxon>Bacteria</taxon>
        <taxon>Pseudomonadati</taxon>
        <taxon>Bacteroidota</taxon>
        <taxon>Cytophagia</taxon>
        <taxon>Cytophagales</taxon>
        <taxon>Mangrovivirgaceae</taxon>
        <taxon>Mangrovivirga</taxon>
    </lineage>
</organism>
<dbReference type="KEGG" id="fpf:DCC35_18065"/>
<dbReference type="PANTHER" id="PTHR30244:SF36">
    <property type="entry name" value="3-OXO-GLUCOSE-6-PHOSPHATE:GLUTAMATE AMINOTRANSFERASE"/>
    <property type="match status" value="1"/>
</dbReference>
<dbReference type="CDD" id="cd00616">
    <property type="entry name" value="AHBA_syn"/>
    <property type="match status" value="1"/>
</dbReference>
<dbReference type="AlphaFoldDB" id="A0A4D7JKR2"/>
<feature type="active site" description="Proton acceptor" evidence="3">
    <location>
        <position position="194"/>
    </location>
</feature>
<dbReference type="GO" id="GO:0008483">
    <property type="term" value="F:transaminase activity"/>
    <property type="evidence" value="ECO:0007669"/>
    <property type="project" value="TreeGrafter"/>
</dbReference>
<dbReference type="InterPro" id="IPR015422">
    <property type="entry name" value="PyrdxlP-dep_Trfase_small"/>
</dbReference>
<proteinExistence type="inferred from homology"/>
<dbReference type="RefSeq" id="WP_137092088.1">
    <property type="nucleotide sequence ID" value="NZ_CP028923.1"/>
</dbReference>
<keyword evidence="1 4" id="KW-0663">Pyridoxal phosphate</keyword>
<dbReference type="Gene3D" id="3.90.1150.10">
    <property type="entry name" value="Aspartate Aminotransferase, domain 1"/>
    <property type="match status" value="1"/>
</dbReference>
<evidence type="ECO:0008006" key="8">
    <source>
        <dbReference type="Google" id="ProtNLM"/>
    </source>
</evidence>
<evidence type="ECO:0000256" key="2">
    <source>
        <dbReference type="ARBA" id="ARBA00037999"/>
    </source>
</evidence>
<dbReference type="SUPFAM" id="SSF53383">
    <property type="entry name" value="PLP-dependent transferases"/>
    <property type="match status" value="1"/>
</dbReference>
<dbReference type="OrthoDB" id="9804264at2"/>
<dbReference type="GO" id="GO:0030170">
    <property type="term" value="F:pyridoxal phosphate binding"/>
    <property type="evidence" value="ECO:0007669"/>
    <property type="project" value="TreeGrafter"/>
</dbReference>
<name>A0A4D7JKR2_9BACT</name>
<accession>A0A4D7JKR2</accession>
<dbReference type="InterPro" id="IPR000653">
    <property type="entry name" value="DegT/StrS_aminotransferase"/>
</dbReference>
<dbReference type="InterPro" id="IPR015424">
    <property type="entry name" value="PyrdxlP-dep_Trfase"/>
</dbReference>
<dbReference type="Proteomes" id="UP000298616">
    <property type="component" value="Chromosome"/>
</dbReference>
<evidence type="ECO:0000313" key="7">
    <source>
        <dbReference type="Proteomes" id="UP000298616"/>
    </source>
</evidence>
<sequence>MSLKVDMVDLKRQHASLRNDIHKTLDDVMDESMFIQGSFVKEFEENASKFQGIEYCIGSGSGTGALIIALKALKVRRGDQVIIPANGHASAVEAVLLCGGRPVFSDVDPKTFTLTSDTILPLLNKKTVGIIAVHLYGQVIPMNDFAELKEKHELWILEDSAQAIGSRWEDPETGKTIPAGGYGDVSAFSFYPTKNLGAIGDAGACMTNDEKLARQIRMIGDHGQIEKDFHVLTGVNSRLDNLHAAILNVKLRHLEDLIEKRRLNAKMYFDKLKPNGYFSLPFVHPKAYHTFHQFVLTFKTEKRDEFREYLKSKGIQTQIHYPVTLNNQPAFRRYVKKENDLRNSNWLVNNIVSIPIHSELRNEEVEYVVETINTFCE</sequence>
<dbReference type="PIRSF" id="PIRSF000390">
    <property type="entry name" value="PLP_StrS"/>
    <property type="match status" value="1"/>
</dbReference>
<evidence type="ECO:0000256" key="1">
    <source>
        <dbReference type="ARBA" id="ARBA00022898"/>
    </source>
</evidence>
<gene>
    <name evidence="6" type="ORF">DCC35_18065</name>
</gene>
<dbReference type="GO" id="GO:0000271">
    <property type="term" value="P:polysaccharide biosynthetic process"/>
    <property type="evidence" value="ECO:0007669"/>
    <property type="project" value="TreeGrafter"/>
</dbReference>
<dbReference type="InterPro" id="IPR015421">
    <property type="entry name" value="PyrdxlP-dep_Trfase_major"/>
</dbReference>